<feature type="compositionally biased region" description="Acidic residues" evidence="1">
    <location>
        <begin position="89"/>
        <end position="100"/>
    </location>
</feature>
<feature type="region of interest" description="Disordered" evidence="1">
    <location>
        <begin position="85"/>
        <end position="110"/>
    </location>
</feature>
<reference evidence="2" key="1">
    <citation type="submission" date="2020-11" db="EMBL/GenBank/DDBJ databases">
        <authorList>
            <consortium name="DOE Joint Genome Institute"/>
            <person name="Ahrendt S."/>
            <person name="Riley R."/>
            <person name="Andreopoulos W."/>
            <person name="Labutti K."/>
            <person name="Pangilinan J."/>
            <person name="Ruiz-Duenas F.J."/>
            <person name="Barrasa J.M."/>
            <person name="Sanchez-Garcia M."/>
            <person name="Camarero S."/>
            <person name="Miyauchi S."/>
            <person name="Serrano A."/>
            <person name="Linde D."/>
            <person name="Babiker R."/>
            <person name="Drula E."/>
            <person name="Ayuso-Fernandez I."/>
            <person name="Pacheco R."/>
            <person name="Padilla G."/>
            <person name="Ferreira P."/>
            <person name="Barriuso J."/>
            <person name="Kellner H."/>
            <person name="Castanera R."/>
            <person name="Alfaro M."/>
            <person name="Ramirez L."/>
            <person name="Pisabarro A.G."/>
            <person name="Kuo A."/>
            <person name="Tritt A."/>
            <person name="Lipzen A."/>
            <person name="He G."/>
            <person name="Yan M."/>
            <person name="Ng V."/>
            <person name="Cullen D."/>
            <person name="Martin F."/>
            <person name="Rosso M.-N."/>
            <person name="Henrissat B."/>
            <person name="Hibbett D."/>
            <person name="Martinez A.T."/>
            <person name="Grigoriev I.V."/>
        </authorList>
    </citation>
    <scope>NUCLEOTIDE SEQUENCE</scope>
    <source>
        <strain evidence="2">AH 40177</strain>
    </source>
</reference>
<dbReference type="Proteomes" id="UP000772434">
    <property type="component" value="Unassembled WGS sequence"/>
</dbReference>
<protein>
    <submittedName>
        <fullName evidence="2">Uncharacterized protein</fullName>
    </submittedName>
</protein>
<evidence type="ECO:0000313" key="2">
    <source>
        <dbReference type="EMBL" id="KAF9027061.1"/>
    </source>
</evidence>
<gene>
    <name evidence="2" type="ORF">BDP27DRAFT_1376092</name>
</gene>
<sequence length="324" mass="36048">MSTGKSALLPASALFHRKTVSSALKAQVDRLRDEVTLSKMGSSKTINEVQERLKVNVEEGGEREQEEDRGVAKVKKTLSWIPSPCFTEDTGDAEVSDEENSSAAPDAPKSKSKKKVVRLGDILFQIFFSLNLYVVRKTPFLGLKLCRSSLLGSGNGRVPVLYQAHDRYKQWIDWLGRLNKSKKPILLSQANTSGRGILIHLELQSSGTLQEIYVGIPLLYLCILDHGQIRGQRIMPKTGDRSHNLLLMGDYPSNREEYNRKAHERMAQNSKILTLLQLASVGHRAKRVAESIFGVPRSATFRPVPNLCAEPMSTTASYCNPTNT</sequence>
<organism evidence="2 3">
    <name type="scientific">Rhodocollybia butyracea</name>
    <dbReference type="NCBI Taxonomy" id="206335"/>
    <lineage>
        <taxon>Eukaryota</taxon>
        <taxon>Fungi</taxon>
        <taxon>Dikarya</taxon>
        <taxon>Basidiomycota</taxon>
        <taxon>Agaricomycotina</taxon>
        <taxon>Agaricomycetes</taxon>
        <taxon>Agaricomycetidae</taxon>
        <taxon>Agaricales</taxon>
        <taxon>Marasmiineae</taxon>
        <taxon>Omphalotaceae</taxon>
        <taxon>Rhodocollybia</taxon>
    </lineage>
</organism>
<name>A0A9P5P0R3_9AGAR</name>
<accession>A0A9P5P0R3</accession>
<dbReference type="AlphaFoldDB" id="A0A9P5P0R3"/>
<keyword evidence="3" id="KW-1185">Reference proteome</keyword>
<dbReference type="EMBL" id="JADNRY010000788">
    <property type="protein sequence ID" value="KAF9027061.1"/>
    <property type="molecule type" value="Genomic_DNA"/>
</dbReference>
<proteinExistence type="predicted"/>
<comment type="caution">
    <text evidence="2">The sequence shown here is derived from an EMBL/GenBank/DDBJ whole genome shotgun (WGS) entry which is preliminary data.</text>
</comment>
<evidence type="ECO:0000256" key="1">
    <source>
        <dbReference type="SAM" id="MobiDB-lite"/>
    </source>
</evidence>
<evidence type="ECO:0000313" key="3">
    <source>
        <dbReference type="Proteomes" id="UP000772434"/>
    </source>
</evidence>